<dbReference type="AlphaFoldDB" id="A0A1V2A8F8"/>
<protein>
    <submittedName>
        <fullName evidence="1">Uncharacterized protein</fullName>
    </submittedName>
</protein>
<reference evidence="1 2" key="1">
    <citation type="submission" date="2016-12" db="EMBL/GenBank/DDBJ databases">
        <title>Domibacillus sp. SAB 38T whole genome sequencing.</title>
        <authorList>
            <person name="Verma A."/>
            <person name="Ojha A.K."/>
            <person name="Krishnamurthi S."/>
        </authorList>
    </citation>
    <scope>NUCLEOTIDE SEQUENCE [LARGE SCALE GENOMIC DNA]</scope>
    <source>
        <strain evidence="1 2">SAB 38</strain>
    </source>
</reference>
<dbReference type="EMBL" id="MSFI01000011">
    <property type="protein sequence ID" value="OMP67278.1"/>
    <property type="molecule type" value="Genomic_DNA"/>
</dbReference>
<sequence>MECFPREEENVYDITKLVQSSWHFLRIFEGIRGKVKVIESLGQLGGQLAAYTRKNILIMQMFQKNHKLSLIS</sequence>
<keyword evidence="2" id="KW-1185">Reference proteome</keyword>
<dbReference type="Proteomes" id="UP000188613">
    <property type="component" value="Unassembled WGS sequence"/>
</dbReference>
<comment type="caution">
    <text evidence="1">The sequence shown here is derived from an EMBL/GenBank/DDBJ whole genome shotgun (WGS) entry which is preliminary data.</text>
</comment>
<name>A0A1V2A8F8_9BACI</name>
<evidence type="ECO:0000313" key="2">
    <source>
        <dbReference type="Proteomes" id="UP000188613"/>
    </source>
</evidence>
<evidence type="ECO:0000313" key="1">
    <source>
        <dbReference type="EMBL" id="OMP67278.1"/>
    </source>
</evidence>
<organism evidence="1 2">
    <name type="scientific">Domibacillus epiphyticus</name>
    <dbReference type="NCBI Taxonomy" id="1714355"/>
    <lineage>
        <taxon>Bacteria</taxon>
        <taxon>Bacillati</taxon>
        <taxon>Bacillota</taxon>
        <taxon>Bacilli</taxon>
        <taxon>Bacillales</taxon>
        <taxon>Bacillaceae</taxon>
        <taxon>Domibacillus</taxon>
    </lineage>
</organism>
<accession>A0A1V2A8F8</accession>
<gene>
    <name evidence="1" type="ORF">BTO28_08100</name>
</gene>
<proteinExistence type="predicted"/>